<reference evidence="3" key="1">
    <citation type="journal article" date="2020" name="Nature">
        <title>Giant virus diversity and host interactions through global metagenomics.</title>
        <authorList>
            <person name="Schulz F."/>
            <person name="Roux S."/>
            <person name="Paez-Espino D."/>
            <person name="Jungbluth S."/>
            <person name="Walsh D.A."/>
            <person name="Denef V.J."/>
            <person name="McMahon K.D."/>
            <person name="Konstantinidis K.T."/>
            <person name="Eloe-Fadrosh E.A."/>
            <person name="Kyrpides N.C."/>
            <person name="Woyke T."/>
        </authorList>
    </citation>
    <scope>NUCLEOTIDE SEQUENCE</scope>
    <source>
        <strain evidence="3">GVMAG-M-3300023174-60</strain>
    </source>
</reference>
<feature type="transmembrane region" description="Helical" evidence="2">
    <location>
        <begin position="70"/>
        <end position="93"/>
    </location>
</feature>
<organism evidence="3">
    <name type="scientific">viral metagenome</name>
    <dbReference type="NCBI Taxonomy" id="1070528"/>
    <lineage>
        <taxon>unclassified sequences</taxon>
        <taxon>metagenomes</taxon>
        <taxon>organismal metagenomes</taxon>
    </lineage>
</organism>
<proteinExistence type="predicted"/>
<sequence length="96" mass="10779">MNSQTPPTDLKSTTTDNGRSGQFTFNRFFLKAKYSLYSTLVFFLFANPETTIILQRFFGRFIDFITPAGVPTITGIFASTALFFVTMLGLMLLPSE</sequence>
<dbReference type="AlphaFoldDB" id="A0A6C0DZ21"/>
<evidence type="ECO:0000256" key="1">
    <source>
        <dbReference type="SAM" id="MobiDB-lite"/>
    </source>
</evidence>
<keyword evidence="2" id="KW-0472">Membrane</keyword>
<feature type="transmembrane region" description="Helical" evidence="2">
    <location>
        <begin position="36"/>
        <end position="58"/>
    </location>
</feature>
<dbReference type="EMBL" id="MN739677">
    <property type="protein sequence ID" value="QHT20415.1"/>
    <property type="molecule type" value="Genomic_DNA"/>
</dbReference>
<keyword evidence="2" id="KW-0812">Transmembrane</keyword>
<evidence type="ECO:0000256" key="2">
    <source>
        <dbReference type="SAM" id="Phobius"/>
    </source>
</evidence>
<evidence type="ECO:0000313" key="3">
    <source>
        <dbReference type="EMBL" id="QHT20415.1"/>
    </source>
</evidence>
<accession>A0A6C0DZ21</accession>
<name>A0A6C0DZ21_9ZZZZ</name>
<protein>
    <submittedName>
        <fullName evidence="3">Uncharacterized protein</fullName>
    </submittedName>
</protein>
<keyword evidence="2" id="KW-1133">Transmembrane helix</keyword>
<feature type="region of interest" description="Disordered" evidence="1">
    <location>
        <begin position="1"/>
        <end position="21"/>
    </location>
</feature>